<dbReference type="InterPro" id="IPR001375">
    <property type="entry name" value="Peptidase_S9_cat"/>
</dbReference>
<evidence type="ECO:0000313" key="11">
    <source>
        <dbReference type="EMBL" id="KAK3884831.1"/>
    </source>
</evidence>
<evidence type="ECO:0000256" key="7">
    <source>
        <dbReference type="ARBA" id="ARBA00022801"/>
    </source>
</evidence>
<evidence type="ECO:0000256" key="1">
    <source>
        <dbReference type="ARBA" id="ARBA00000721"/>
    </source>
</evidence>
<dbReference type="Gene3D" id="3.40.50.1820">
    <property type="entry name" value="alpha/beta hydrolase"/>
    <property type="match status" value="1"/>
</dbReference>
<dbReference type="PANTHER" id="PTHR42776">
    <property type="entry name" value="SERINE PEPTIDASE S9 FAMILY MEMBER"/>
    <property type="match status" value="1"/>
</dbReference>
<dbReference type="Pfam" id="PF19283">
    <property type="entry name" value="APEH_N"/>
    <property type="match status" value="1"/>
</dbReference>
<feature type="domain" description="Acylamino-acid-releasing enzyme N-terminal" evidence="10">
    <location>
        <begin position="45"/>
        <end position="481"/>
    </location>
</feature>
<keyword evidence="7 8" id="KW-0378">Hydrolase</keyword>
<dbReference type="Gene3D" id="2.120.10.30">
    <property type="entry name" value="TolB, C-terminal domain"/>
    <property type="match status" value="1"/>
</dbReference>
<accession>A0AAE1G3V5</accession>
<name>A0AAE1G3V5_PETCI</name>
<reference evidence="11" key="1">
    <citation type="submission" date="2023-10" db="EMBL/GenBank/DDBJ databases">
        <title>Genome assemblies of two species of porcelain crab, Petrolisthes cinctipes and Petrolisthes manimaculis (Anomura: Porcellanidae).</title>
        <authorList>
            <person name="Angst P."/>
        </authorList>
    </citation>
    <scope>NUCLEOTIDE SEQUENCE</scope>
    <source>
        <strain evidence="11">PB745_01</strain>
        <tissue evidence="11">Gill</tissue>
    </source>
</reference>
<dbReference type="InterPro" id="IPR045550">
    <property type="entry name" value="AARE_N"/>
</dbReference>
<sequence length="807" mass="88994">MHRVSCLLKETLKRLPTTTQHYNNKSMSSWANKVAEVYKEVVKSMSSWANKVAEVYKEVVKVGEVKDACIINVQRGNGHVMVQVTRSFRDVTRKETFQSVTQHLVRNTRRPHDEEDDTITFSPVYLDSNVLLQRVSNSGRLKAEVVKKNDNNNNNNNSKTPEEYVVIVTDCRTSTVSIVNLSSADKHGKVYSDSTFSCLEFSPDETKLLYVAEMRQPKPTSFFDSTPKSGDEDSRGQEYVYREDWGEQLVAQSQGVICILDLTTNDVNTYPLPDGLCPAHLCFVPSGAGGAGAGRDWGVLGVGFGSRPYRLGLIYCQNRHSRMFQLRSDGTVELLGSVGWHIGIPRFSPDGTLVAYMRTKAGGPHAKCGQLCVMDWKTKMERVVIDTVDRERKLTTSGPPTDTTPTHVFRGVYSATPGLTRRCWNAAGTKVIFSTPNLDVIATYSVCVDSGELTLAGDGRGDTSERVWDVTDDTILLERTSMCTPGHLVLLRLGTPPTPLAAAMKVTATHEMPQIPKSFLTRWTLINPEPHPKPQYSDLPYSVLYLGPTKLPEGGERRPLIVWPHGGPHVCLADEFRASSAFFVRLGFSVLWPNYRGSTGAGQDSIDSLPGHAGLADVSDVHFATLDCLRRYSDVLDQSRVYLLGGSHGGFLVTHLAAQHPSVYRAVSARNPVVDIAAMASVSDIPDWCFVESGVEFEPGKVPDASTLTKMTTCSPTSHLDTLTAPTLLQVGLDDRRVPPSQALYLYRMLKARGVKTELYVYRDCHPLGKVEVEADCLVHIALWSPVVILADHQESSSDSCSPPEGR</sequence>
<keyword evidence="12" id="KW-1185">Reference proteome</keyword>
<dbReference type="InterPro" id="IPR002470">
    <property type="entry name" value="Peptidase_S9A"/>
</dbReference>
<comment type="similarity">
    <text evidence="4">Belongs to the peptidase S9C family.</text>
</comment>
<feature type="domain" description="Peptidase S9 prolyl oligopeptidase catalytic" evidence="9">
    <location>
        <begin position="576"/>
        <end position="764"/>
    </location>
</feature>
<dbReference type="InterPro" id="IPR029058">
    <property type="entry name" value="AB_hydrolase_fold"/>
</dbReference>
<dbReference type="GO" id="GO:0004252">
    <property type="term" value="F:serine-type endopeptidase activity"/>
    <property type="evidence" value="ECO:0007669"/>
    <property type="project" value="UniProtKB-UniRule"/>
</dbReference>
<proteinExistence type="inferred from homology"/>
<dbReference type="GO" id="GO:0006508">
    <property type="term" value="P:proteolysis"/>
    <property type="evidence" value="ECO:0007669"/>
    <property type="project" value="UniProtKB-KW"/>
</dbReference>
<evidence type="ECO:0000256" key="3">
    <source>
        <dbReference type="ARBA" id="ARBA00005228"/>
    </source>
</evidence>
<dbReference type="SUPFAM" id="SSF82171">
    <property type="entry name" value="DPP6 N-terminal domain-like"/>
    <property type="match status" value="1"/>
</dbReference>
<keyword evidence="8" id="KW-0645">Protease</keyword>
<keyword evidence="8" id="KW-0720">Serine protease</keyword>
<evidence type="ECO:0000259" key="10">
    <source>
        <dbReference type="Pfam" id="PF19283"/>
    </source>
</evidence>
<dbReference type="AlphaFoldDB" id="A0AAE1G3V5"/>
<evidence type="ECO:0000256" key="8">
    <source>
        <dbReference type="RuleBase" id="RU368024"/>
    </source>
</evidence>
<evidence type="ECO:0000256" key="5">
    <source>
        <dbReference type="ARBA" id="ARBA00011881"/>
    </source>
</evidence>
<dbReference type="GO" id="GO:0008242">
    <property type="term" value="F:omega peptidase activity"/>
    <property type="evidence" value="ECO:0007669"/>
    <property type="project" value="UniProtKB-EC"/>
</dbReference>
<organism evidence="11 12">
    <name type="scientific">Petrolisthes cinctipes</name>
    <name type="common">Flat porcelain crab</name>
    <dbReference type="NCBI Taxonomy" id="88211"/>
    <lineage>
        <taxon>Eukaryota</taxon>
        <taxon>Metazoa</taxon>
        <taxon>Ecdysozoa</taxon>
        <taxon>Arthropoda</taxon>
        <taxon>Crustacea</taxon>
        <taxon>Multicrustacea</taxon>
        <taxon>Malacostraca</taxon>
        <taxon>Eumalacostraca</taxon>
        <taxon>Eucarida</taxon>
        <taxon>Decapoda</taxon>
        <taxon>Pleocyemata</taxon>
        <taxon>Anomura</taxon>
        <taxon>Galatheoidea</taxon>
        <taxon>Porcellanidae</taxon>
        <taxon>Petrolisthes</taxon>
    </lineage>
</organism>
<dbReference type="Pfam" id="PF00326">
    <property type="entry name" value="Peptidase_S9"/>
    <property type="match status" value="1"/>
</dbReference>
<evidence type="ECO:0000256" key="4">
    <source>
        <dbReference type="ARBA" id="ARBA00010040"/>
    </source>
</evidence>
<evidence type="ECO:0000313" key="12">
    <source>
        <dbReference type="Proteomes" id="UP001286313"/>
    </source>
</evidence>
<dbReference type="SUPFAM" id="SSF53474">
    <property type="entry name" value="alpha/beta-Hydrolases"/>
    <property type="match status" value="1"/>
</dbReference>
<comment type="subcellular location">
    <subcellularLocation>
        <location evidence="2">Cytoplasm</location>
    </subcellularLocation>
</comment>
<dbReference type="GO" id="GO:0005737">
    <property type="term" value="C:cytoplasm"/>
    <property type="evidence" value="ECO:0007669"/>
    <property type="project" value="UniProtKB-SubCell"/>
</dbReference>
<dbReference type="EMBL" id="JAWQEG010000845">
    <property type="protein sequence ID" value="KAK3884831.1"/>
    <property type="molecule type" value="Genomic_DNA"/>
</dbReference>
<dbReference type="EC" id="3.4.21.-" evidence="8"/>
<comment type="caution">
    <text evidence="11">The sequence shown here is derived from an EMBL/GenBank/DDBJ whole genome shotgun (WGS) entry which is preliminary data.</text>
</comment>
<dbReference type="InterPro" id="IPR011042">
    <property type="entry name" value="6-blade_b-propeller_TolB-like"/>
</dbReference>
<evidence type="ECO:0000256" key="6">
    <source>
        <dbReference type="ARBA" id="ARBA00022490"/>
    </source>
</evidence>
<comment type="catalytic activity">
    <reaction evidence="1">
        <text>Cleavage of an N-acetyl or N-formyl amino acid from the N-terminus of a polypeptide.</text>
        <dbReference type="EC" id="3.4.19.1"/>
    </reaction>
</comment>
<dbReference type="Proteomes" id="UP001286313">
    <property type="component" value="Unassembled WGS sequence"/>
</dbReference>
<gene>
    <name evidence="11" type="ORF">Pcinc_010916</name>
</gene>
<dbReference type="PRINTS" id="PR00862">
    <property type="entry name" value="PROLIGOPTASE"/>
</dbReference>
<protein>
    <recommendedName>
        <fullName evidence="8">Prolyl endopeptidase</fullName>
        <ecNumber evidence="8">3.4.21.-</ecNumber>
    </recommendedName>
</protein>
<evidence type="ECO:0000256" key="2">
    <source>
        <dbReference type="ARBA" id="ARBA00004496"/>
    </source>
</evidence>
<comment type="similarity">
    <text evidence="3 8">Belongs to the peptidase S9A family.</text>
</comment>
<evidence type="ECO:0000259" key="9">
    <source>
        <dbReference type="Pfam" id="PF00326"/>
    </source>
</evidence>
<comment type="subunit">
    <text evidence="5">Homotetramer.</text>
</comment>
<keyword evidence="6" id="KW-0963">Cytoplasm</keyword>
<dbReference type="PANTHER" id="PTHR42776:SF4">
    <property type="entry name" value="ACYLAMINO-ACID-RELEASING ENZYME"/>
    <property type="match status" value="1"/>
</dbReference>